<evidence type="ECO:0000313" key="3">
    <source>
        <dbReference type="EMBL" id="TBF18989.1"/>
    </source>
</evidence>
<dbReference type="AlphaFoldDB" id="A0AAE8QCA2"/>
<evidence type="ECO:0000313" key="4">
    <source>
        <dbReference type="Proteomes" id="UP000291892"/>
    </source>
</evidence>
<organism evidence="3 4">
    <name type="scientific">Rhizobium ruizarguesonis</name>
    <dbReference type="NCBI Taxonomy" id="2081791"/>
    <lineage>
        <taxon>Bacteria</taxon>
        <taxon>Pseudomonadati</taxon>
        <taxon>Pseudomonadota</taxon>
        <taxon>Alphaproteobacteria</taxon>
        <taxon>Hyphomicrobiales</taxon>
        <taxon>Rhizobiaceae</taxon>
        <taxon>Rhizobium/Agrobacterium group</taxon>
        <taxon>Rhizobium</taxon>
    </lineage>
</organism>
<proteinExistence type="predicted"/>
<sequence length="214" mass="24229">MAVYMYVVARDFGFAPNPFHGYCTLATCKPRTRSVAQVGDWVIGMGGGQLGAVGRCIFAMQVSQVMSFNEYWHSPDFLSKRPVRNGSRCMMLGDNIYNRDSDGAWHQMDSHHSQPDGSPDADNIRNDTQTNRVLISDRFFYFGKEAPEVPAHILTKMGYRNLRNHRVFKDDECTALLGWLLNGYSQHTNEIMGDPFQFEKSGARYSVKGDKVIV</sequence>
<reference evidence="3 4" key="1">
    <citation type="submission" date="2019-02" db="EMBL/GenBank/DDBJ databases">
        <title>The genomic architecture of introgression among sibling species of bacteria.</title>
        <authorList>
            <person name="Cavassim M.I.A."/>
            <person name="Moeskjaer S."/>
            <person name="Moslemi C."/>
            <person name="Fields B."/>
            <person name="Bachmann A."/>
            <person name="Vilhjalmsson B."/>
            <person name="Schierup M.H."/>
            <person name="Young J.P.W."/>
            <person name="Andersen S.U."/>
        </authorList>
    </citation>
    <scope>NUCLEOTIDE SEQUENCE [LARGE SCALE GENOMIC DNA]</scope>
    <source>
        <strain evidence="3 4">SM42</strain>
    </source>
</reference>
<feature type="domain" description="Nucleotide modification associated" evidence="2">
    <location>
        <begin position="2"/>
        <end position="200"/>
    </location>
</feature>
<evidence type="ECO:0000259" key="2">
    <source>
        <dbReference type="Pfam" id="PF18753"/>
    </source>
</evidence>
<dbReference type="EMBL" id="SIKX01000001">
    <property type="protein sequence ID" value="TBF18989.1"/>
    <property type="molecule type" value="Genomic_DNA"/>
</dbReference>
<dbReference type="InterPro" id="IPR041180">
    <property type="entry name" value="Nmad2"/>
</dbReference>
<dbReference type="Pfam" id="PF18753">
    <property type="entry name" value="Nmad2"/>
    <property type="match status" value="1"/>
</dbReference>
<name>A0AAE8QCA2_9HYPH</name>
<dbReference type="Proteomes" id="UP000291892">
    <property type="component" value="Unassembled WGS sequence"/>
</dbReference>
<comment type="caution">
    <text evidence="3">The sequence shown here is derived from an EMBL/GenBank/DDBJ whole genome shotgun (WGS) entry which is preliminary data.</text>
</comment>
<feature type="region of interest" description="Disordered" evidence="1">
    <location>
        <begin position="103"/>
        <end position="125"/>
    </location>
</feature>
<protein>
    <recommendedName>
        <fullName evidence="2">Nucleotide modification associated domain-containing protein</fullName>
    </recommendedName>
</protein>
<feature type="compositionally biased region" description="Basic and acidic residues" evidence="1">
    <location>
        <begin position="103"/>
        <end position="114"/>
    </location>
</feature>
<gene>
    <name evidence="3" type="ORF">ELG94_12035</name>
</gene>
<evidence type="ECO:0000256" key="1">
    <source>
        <dbReference type="SAM" id="MobiDB-lite"/>
    </source>
</evidence>
<accession>A0AAE8QCA2</accession>